<accession>A0A0R0C7V1</accession>
<dbReference type="EMBL" id="LDJI01000038">
    <property type="protein sequence ID" value="KRG62183.1"/>
    <property type="molecule type" value="Genomic_DNA"/>
</dbReference>
<keyword evidence="3" id="KW-1185">Reference proteome</keyword>
<dbReference type="STRING" id="405444.ABB26_16970"/>
<dbReference type="RefSeq" id="WP_057635892.1">
    <property type="nucleotide sequence ID" value="NZ_LDJI01000038.1"/>
</dbReference>
<dbReference type="PATRIC" id="fig|405444.3.peg.2655"/>
<evidence type="ECO:0000313" key="3">
    <source>
        <dbReference type="Proteomes" id="UP000050864"/>
    </source>
</evidence>
<keyword evidence="1" id="KW-0472">Membrane</keyword>
<organism evidence="2 3">
    <name type="scientific">Stenotrophomonas humi</name>
    <dbReference type="NCBI Taxonomy" id="405444"/>
    <lineage>
        <taxon>Bacteria</taxon>
        <taxon>Pseudomonadati</taxon>
        <taxon>Pseudomonadota</taxon>
        <taxon>Gammaproteobacteria</taxon>
        <taxon>Lysobacterales</taxon>
        <taxon>Lysobacteraceae</taxon>
        <taxon>Stenotrophomonas</taxon>
    </lineage>
</organism>
<gene>
    <name evidence="2" type="ORF">ABB26_16970</name>
</gene>
<keyword evidence="1" id="KW-0812">Transmembrane</keyword>
<evidence type="ECO:0000313" key="2">
    <source>
        <dbReference type="EMBL" id="KRG62183.1"/>
    </source>
</evidence>
<evidence type="ECO:0008006" key="4">
    <source>
        <dbReference type="Google" id="ProtNLM"/>
    </source>
</evidence>
<sequence length="190" mass="21665">MDINDDALRALWQRQQPPSGLADAMARKTQRHRRVEKVRRVIEVALTVAGVALLTWPVADGKLSPGQWLLIPFFSVFLVASWTILLRQQTEQRIAAHEPVSVYASVRKLQLRNRLRHLKLAHTSALALSGYALVSLIACHLFSAAEWQHAAHRLAAWAIAWMVGTWWLVSRQRVVIRQEYRRIARLGAND</sequence>
<feature type="transmembrane region" description="Helical" evidence="1">
    <location>
        <begin position="150"/>
        <end position="169"/>
    </location>
</feature>
<feature type="transmembrane region" description="Helical" evidence="1">
    <location>
        <begin position="120"/>
        <end position="144"/>
    </location>
</feature>
<evidence type="ECO:0000256" key="1">
    <source>
        <dbReference type="SAM" id="Phobius"/>
    </source>
</evidence>
<name>A0A0R0C7V1_9GAMM</name>
<keyword evidence="1" id="KW-1133">Transmembrane helix</keyword>
<comment type="caution">
    <text evidence="2">The sequence shown here is derived from an EMBL/GenBank/DDBJ whole genome shotgun (WGS) entry which is preliminary data.</text>
</comment>
<feature type="transmembrane region" description="Helical" evidence="1">
    <location>
        <begin position="41"/>
        <end position="59"/>
    </location>
</feature>
<protein>
    <recommendedName>
        <fullName evidence="4">Transmembrane protein</fullName>
    </recommendedName>
</protein>
<proteinExistence type="predicted"/>
<feature type="transmembrane region" description="Helical" evidence="1">
    <location>
        <begin position="65"/>
        <end position="85"/>
    </location>
</feature>
<dbReference type="AlphaFoldDB" id="A0A0R0C7V1"/>
<reference evidence="2 3" key="1">
    <citation type="submission" date="2015-05" db="EMBL/GenBank/DDBJ databases">
        <title>Genome sequencing and analysis of members of genus Stenotrophomonas.</title>
        <authorList>
            <person name="Patil P.P."/>
            <person name="Midha S."/>
            <person name="Patil P.B."/>
        </authorList>
    </citation>
    <scope>NUCLEOTIDE SEQUENCE [LARGE SCALE GENOMIC DNA]</scope>
    <source>
        <strain evidence="2 3">DSM 18929</strain>
    </source>
</reference>
<dbReference type="OrthoDB" id="6024832at2"/>
<dbReference type="Proteomes" id="UP000050864">
    <property type="component" value="Unassembled WGS sequence"/>
</dbReference>